<keyword evidence="3" id="KW-1185">Reference proteome</keyword>
<evidence type="ECO:0000256" key="1">
    <source>
        <dbReference type="SAM" id="MobiDB-lite"/>
    </source>
</evidence>
<comment type="caution">
    <text evidence="2">The sequence shown here is derived from an EMBL/GenBank/DDBJ whole genome shotgun (WGS) entry which is preliminary data.</text>
</comment>
<evidence type="ECO:0000313" key="2">
    <source>
        <dbReference type="EMBL" id="KAJ7379764.1"/>
    </source>
</evidence>
<proteinExistence type="predicted"/>
<evidence type="ECO:0000313" key="3">
    <source>
        <dbReference type="Proteomes" id="UP001163046"/>
    </source>
</evidence>
<dbReference type="Proteomes" id="UP001163046">
    <property type="component" value="Unassembled WGS sequence"/>
</dbReference>
<dbReference type="AlphaFoldDB" id="A0A9W9ZGT9"/>
<dbReference type="EMBL" id="MU826355">
    <property type="protein sequence ID" value="KAJ7379764.1"/>
    <property type="molecule type" value="Genomic_DNA"/>
</dbReference>
<feature type="region of interest" description="Disordered" evidence="1">
    <location>
        <begin position="93"/>
        <end position="113"/>
    </location>
</feature>
<organism evidence="2 3">
    <name type="scientific">Desmophyllum pertusum</name>
    <dbReference type="NCBI Taxonomy" id="174260"/>
    <lineage>
        <taxon>Eukaryota</taxon>
        <taxon>Metazoa</taxon>
        <taxon>Cnidaria</taxon>
        <taxon>Anthozoa</taxon>
        <taxon>Hexacorallia</taxon>
        <taxon>Scleractinia</taxon>
        <taxon>Caryophylliina</taxon>
        <taxon>Caryophylliidae</taxon>
        <taxon>Desmophyllum</taxon>
    </lineage>
</organism>
<protein>
    <submittedName>
        <fullName evidence="2">Uncharacterized protein</fullName>
    </submittedName>
</protein>
<sequence>MPVFSGKARLTSTSYCGRCLMVYSERSWLGQREQAAMKARPPEEELEHMIISRASPGVIATKLKQKGNSTVALPCEICGELCPSDRLMQHQDECSQELDTETGESTPYPTASAREESDLLHFRFHVFREIGQTGKWMTLLMILP</sequence>
<gene>
    <name evidence="2" type="ORF">OS493_012510</name>
</gene>
<reference evidence="2" key="1">
    <citation type="submission" date="2023-01" db="EMBL/GenBank/DDBJ databases">
        <title>Genome assembly of the deep-sea coral Lophelia pertusa.</title>
        <authorList>
            <person name="Herrera S."/>
            <person name="Cordes E."/>
        </authorList>
    </citation>
    <scope>NUCLEOTIDE SEQUENCE</scope>
    <source>
        <strain evidence="2">USNM1676648</strain>
        <tissue evidence="2">Polyp</tissue>
    </source>
</reference>
<accession>A0A9W9ZGT9</accession>
<name>A0A9W9ZGT9_9CNID</name>